<feature type="region of interest" description="Disordered" evidence="11">
    <location>
        <begin position="157"/>
        <end position="202"/>
    </location>
</feature>
<comment type="catalytic activity">
    <reaction evidence="9 10">
        <text>L-cysteinyl-[protein] + hexadecanoyl-CoA = S-hexadecanoyl-L-cysteinyl-[protein] + CoA</text>
        <dbReference type="Rhea" id="RHEA:36683"/>
        <dbReference type="Rhea" id="RHEA-COMP:10131"/>
        <dbReference type="Rhea" id="RHEA-COMP:11032"/>
        <dbReference type="ChEBI" id="CHEBI:29950"/>
        <dbReference type="ChEBI" id="CHEBI:57287"/>
        <dbReference type="ChEBI" id="CHEBI:57379"/>
        <dbReference type="ChEBI" id="CHEBI:74151"/>
        <dbReference type="EC" id="2.3.1.225"/>
    </reaction>
</comment>
<feature type="compositionally biased region" description="Basic and acidic residues" evidence="11">
    <location>
        <begin position="157"/>
        <end position="171"/>
    </location>
</feature>
<dbReference type="Proteomes" id="UP000777482">
    <property type="component" value="Unassembled WGS sequence"/>
</dbReference>
<comment type="subcellular location">
    <subcellularLocation>
        <location evidence="1">Membrane</location>
        <topology evidence="1">Multi-pass membrane protein</topology>
    </subcellularLocation>
</comment>
<keyword evidence="5 10" id="KW-0472">Membrane</keyword>
<comment type="similarity">
    <text evidence="10">Belongs to the DHHC palmitoyltransferase family.</text>
</comment>
<dbReference type="EC" id="2.3.1.225" evidence="10"/>
<evidence type="ECO:0000256" key="4">
    <source>
        <dbReference type="ARBA" id="ARBA00022989"/>
    </source>
</evidence>
<evidence type="ECO:0000256" key="2">
    <source>
        <dbReference type="ARBA" id="ARBA00022679"/>
    </source>
</evidence>
<dbReference type="InterPro" id="IPR001594">
    <property type="entry name" value="Palmitoyltrfase_DHHC"/>
</dbReference>
<dbReference type="InterPro" id="IPR039859">
    <property type="entry name" value="PFA4/ZDH16/20/ERF2-like"/>
</dbReference>
<dbReference type="OrthoDB" id="9909019at2759"/>
<dbReference type="EMBL" id="PUHQ01000003">
    <property type="protein sequence ID" value="KAG0666922.1"/>
    <property type="molecule type" value="Genomic_DNA"/>
</dbReference>
<evidence type="ECO:0000259" key="12">
    <source>
        <dbReference type="Pfam" id="PF01529"/>
    </source>
</evidence>
<keyword evidence="8 10" id="KW-0012">Acyltransferase</keyword>
<feature type="transmembrane region" description="Helical" evidence="10">
    <location>
        <begin position="49"/>
        <end position="78"/>
    </location>
</feature>
<evidence type="ECO:0000256" key="9">
    <source>
        <dbReference type="ARBA" id="ARBA00048048"/>
    </source>
</evidence>
<keyword evidence="2 10" id="KW-0808">Transferase</keyword>
<feature type="transmembrane region" description="Helical" evidence="10">
    <location>
        <begin position="300"/>
        <end position="322"/>
    </location>
</feature>
<dbReference type="GO" id="GO:0016020">
    <property type="term" value="C:membrane"/>
    <property type="evidence" value="ECO:0007669"/>
    <property type="project" value="UniProtKB-SubCell"/>
</dbReference>
<dbReference type="PANTHER" id="PTHR22883">
    <property type="entry name" value="ZINC FINGER DHHC DOMAIN CONTAINING PROTEIN"/>
    <property type="match status" value="1"/>
</dbReference>
<feature type="transmembrane region" description="Helical" evidence="10">
    <location>
        <begin position="90"/>
        <end position="110"/>
    </location>
</feature>
<gene>
    <name evidence="13" type="primary">PFA3</name>
    <name evidence="13" type="ORF">C6P46_003632</name>
</gene>
<dbReference type="GO" id="GO:0019706">
    <property type="term" value="F:protein-cysteine S-palmitoyltransferase activity"/>
    <property type="evidence" value="ECO:0007669"/>
    <property type="project" value="UniProtKB-EC"/>
</dbReference>
<sequence length="524" mass="58031">MHGQTRARGGGAARPLLSFTAQDAPLPHLTRVRTPAQPAPRRRSRLVTVVYLLPLVFVFALLAFASYTFLYTLCYAYLWQTRHRTLTAVLYALAFTALDFGCTANFWMAYARGTASFVPLPNGQLEPNDDDDEEANLGTRSASSQLAKLVRPTLDRHEQEEEELAAAHEESLEQQEQTALLSGSAPTGPESKLGGGGGSNTRRRLAHQVKSDGSARFCRKCNVPKPDRAHHCSACRRCVLKMDHHCPWLGGGCVGWANYKFFLLALLYTGALGILTAGIMFHELANYVSDIDDGFQAAPILWAIVGLLGCIFGVSVGSFGLYHFYLACKNRTTIEAMEHPTAVAPPPPPPSHSSALLSSPTPPPTHGPRHSPSRSHSHRPLQHHRQRRLQPNDLTYKQRQRLASAARRYNIYDLGSCARNLEQVFGGREKWLEWFMPWGWPPGDGHSFPVNPANIDHLRLAIEAVYAEAEATLLAREREQAEARRHRRRATGWSEDTSADNEGYDTSSSLSDAPSDEDGPIRRA</sequence>
<comment type="domain">
    <text evidence="10">The DHHC domain is required for palmitoyltransferase activity.</text>
</comment>
<comment type="caution">
    <text evidence="13">The sequence shown here is derived from an EMBL/GenBank/DDBJ whole genome shotgun (WGS) entry which is preliminary data.</text>
</comment>
<dbReference type="PROSITE" id="PS50216">
    <property type="entry name" value="DHHC"/>
    <property type="match status" value="1"/>
</dbReference>
<organism evidence="13 14">
    <name type="scientific">Rhodotorula mucilaginosa</name>
    <name type="common">Yeast</name>
    <name type="synonym">Rhodotorula rubra</name>
    <dbReference type="NCBI Taxonomy" id="5537"/>
    <lineage>
        <taxon>Eukaryota</taxon>
        <taxon>Fungi</taxon>
        <taxon>Dikarya</taxon>
        <taxon>Basidiomycota</taxon>
        <taxon>Pucciniomycotina</taxon>
        <taxon>Microbotryomycetes</taxon>
        <taxon>Sporidiobolales</taxon>
        <taxon>Sporidiobolaceae</taxon>
        <taxon>Rhodotorula</taxon>
    </lineage>
</organism>
<evidence type="ECO:0000256" key="6">
    <source>
        <dbReference type="ARBA" id="ARBA00023139"/>
    </source>
</evidence>
<keyword evidence="4 10" id="KW-1133">Transmembrane helix</keyword>
<dbReference type="GO" id="GO:0006612">
    <property type="term" value="P:protein targeting to membrane"/>
    <property type="evidence" value="ECO:0007669"/>
    <property type="project" value="TreeGrafter"/>
</dbReference>
<proteinExistence type="inferred from homology"/>
<dbReference type="GO" id="GO:0005783">
    <property type="term" value="C:endoplasmic reticulum"/>
    <property type="evidence" value="ECO:0007669"/>
    <property type="project" value="TreeGrafter"/>
</dbReference>
<evidence type="ECO:0000256" key="1">
    <source>
        <dbReference type="ARBA" id="ARBA00004141"/>
    </source>
</evidence>
<evidence type="ECO:0000256" key="5">
    <source>
        <dbReference type="ARBA" id="ARBA00023136"/>
    </source>
</evidence>
<feature type="region of interest" description="Disordered" evidence="11">
    <location>
        <begin position="340"/>
        <end position="396"/>
    </location>
</feature>
<accession>A0A9P6W9K6</accession>
<feature type="domain" description="Palmitoyltransferase DHHC" evidence="12">
    <location>
        <begin position="214"/>
        <end position="338"/>
    </location>
</feature>
<evidence type="ECO:0000313" key="13">
    <source>
        <dbReference type="EMBL" id="KAG0666922.1"/>
    </source>
</evidence>
<reference evidence="13 14" key="1">
    <citation type="submission" date="2020-11" db="EMBL/GenBank/DDBJ databases">
        <title>Kefir isolates.</title>
        <authorList>
            <person name="Marcisauskas S."/>
            <person name="Kim Y."/>
            <person name="Blasche S."/>
        </authorList>
    </citation>
    <scope>NUCLEOTIDE SEQUENCE [LARGE SCALE GENOMIC DNA]</scope>
    <source>
        <strain evidence="13 14">KR</strain>
    </source>
</reference>
<keyword evidence="6" id="KW-0564">Palmitate</keyword>
<evidence type="ECO:0000256" key="7">
    <source>
        <dbReference type="ARBA" id="ARBA00023288"/>
    </source>
</evidence>
<evidence type="ECO:0000256" key="10">
    <source>
        <dbReference type="RuleBase" id="RU079119"/>
    </source>
</evidence>
<dbReference type="GO" id="GO:0005794">
    <property type="term" value="C:Golgi apparatus"/>
    <property type="evidence" value="ECO:0007669"/>
    <property type="project" value="TreeGrafter"/>
</dbReference>
<protein>
    <recommendedName>
        <fullName evidence="10">Palmitoyltransferase</fullName>
        <ecNumber evidence="10">2.3.1.225</ecNumber>
    </recommendedName>
</protein>
<feature type="transmembrane region" description="Helical" evidence="10">
    <location>
        <begin position="261"/>
        <end position="280"/>
    </location>
</feature>
<keyword evidence="3 10" id="KW-0812">Transmembrane</keyword>
<evidence type="ECO:0000256" key="11">
    <source>
        <dbReference type="SAM" id="MobiDB-lite"/>
    </source>
</evidence>
<dbReference type="Pfam" id="PF01529">
    <property type="entry name" value="DHHC"/>
    <property type="match status" value="1"/>
</dbReference>
<evidence type="ECO:0000256" key="3">
    <source>
        <dbReference type="ARBA" id="ARBA00022692"/>
    </source>
</evidence>
<evidence type="ECO:0000313" key="14">
    <source>
        <dbReference type="Proteomes" id="UP000777482"/>
    </source>
</evidence>
<feature type="compositionally biased region" description="Basic residues" evidence="11">
    <location>
        <begin position="367"/>
        <end position="388"/>
    </location>
</feature>
<keyword evidence="7" id="KW-0449">Lipoprotein</keyword>
<dbReference type="AlphaFoldDB" id="A0A9P6W9K6"/>
<feature type="region of interest" description="Disordered" evidence="11">
    <location>
        <begin position="484"/>
        <end position="524"/>
    </location>
</feature>
<name>A0A9P6W9K6_RHOMI</name>
<evidence type="ECO:0000256" key="8">
    <source>
        <dbReference type="ARBA" id="ARBA00023315"/>
    </source>
</evidence>
<keyword evidence="14" id="KW-1185">Reference proteome</keyword>